<sequence>MPGQQLEPLAVVGISLRFPGEAISPESFWQLILSGRSTAKEIPPDRYGIDAWHHPDYSQLDRVSQRKANFLEGDIGQFDAGFFSISAAEAEAMDPQQRLALETAYHALENAGYPIESVTGSKMAVFTGAFSNDYQRLHAKDLMTLPKGHATGTSMNMLANRVSWFFNLRGPSSNVDTACSSSLMALHLACQSIWNGESSSQGMAIGCNAILGLDTVLALDNLGILSKDGRSYSFDERGNGYARGEGVGALIVRPLRDAIENGDNIRALIRSTGSNQDGKTPGITQPSMERQEDLYRDTYERAGLSLDVTRYVEGHGTGTAVGDPIEARAIGNIFRPYRSSDDPVYLGSVKSTIGHLEGASGVAGVIKAVLAVEKAIIPPNTDLQTLNPRIDEEFLHVKVPRKAVPWPVDGIRRASVSSFGFGGTNVHVVLEDASSQLNVNGFTEQPNSNGTDLMPSRESSRKPSGSARLLVWSSADKDGISRLRDTWKPYFAGLQIASEERPEYLDRLSHTLSIRRSCLEWRAYAVVQPSCDWKTIPASLKCPGQSISSPNLAYVFSGQGAQWYGMGRELLDAYPTFLNSIRDANAYLKTLGCQWDLLDALRKSESESCVNLTDYSQTLCTALQVALVELLERFGIVPRKVVGHSSGEIAAAYAVHAISRRDAWRIAFYRGLWSSKLENHSYVRGSILAVALSADEVLAYFNRVTNNHALLRLTVACINSPNSVTVSGEKSQIDDLKSLLEADQIFCRRLKVRVAYHSFQMYEIAGQYEASIGQLDEEPDELHIHRPCMVSSVTGDWVTSDVLRTPQYWARNLVSPVQFSKALALACSSTVSLPEKLDGSHCRSLEVHQVVEIGPHSALQGPTKSILADMKRSSVHYLSLLQRNVPANLTVLDVVGYLWASGHKVDLAAANQDRSTDCKTKIPCLDNLPEYPFNHSKSYWHESQISRNIRMPRSGKHELLGAPDPSWNPHQPHWRHIIRTSTIPWVQDHQVNGTIVYPGAGMVLMAVEAGKQLCREGRQIISFDILDTALHSAIQIPAHGDVESSFSMQPVSSLRSKNSDFFEFGLYTALGSSWTTSCTGSIRINYEPEEADPISNDQVDQLNNTHQQSLLRAKQKATSDAHISAIYDHLRKCGYHYGDSFQGITALAYDPQDTSTVVGDIHHRLIQAGSTLHPTALDAMFQMLLCANAACGTKEVPTYVPTHIKRLQVLKDGQPGPSETFKVLASGKFDSSKEVTGSIAAFGANNKRPSVLVEGLTCTMVDGIRASSDDSTTAGSLCSEIEWKPDVRLLGNSEIEQYCQRNLPVDLSKEILTDLDFVVLARVLEAYRVFCEQQKQPAKPYLQKYLEWAVHQKDRLEHNEMLYSSEPWRSRLQDWKYIHDVESRLLVEAPFTKLLINVGQNLLDFLTGAVDPLEFFFTGNISDESFAGSMVDDFYAGTMAMANFAKAVPKFMDLMAHTNPGMNILEVGAGVGVATKACLEALGASGHASGSRYARWDYTDISRSFFGKAATKFGEEGSRMQFKKLDIEEDPENQGFEAGSYDMIVAGWVVHATHSLERTLTNIGKLLKPGGKLLLAEVTNPFRTAAAFGLLEGWWLSSEPYRVYGPCVDRERWDDVLQKTGFTGCDVYFPDFQDSKLHEHAVFVSTASHDVAPIGWSPRIEIVYEPNEPKQHDLASSLKEKCQALVKSGVACVPIGSASPDHQDVLRVFVLDFEKQSLYNMGPTLYERLRELFTTSATTLWVTKTSGIPAPDPRVHLIDGLFRVLAEEDGHQNRYVLSLEGSAERESVMAMIQHILNPPVQGLDTEYTMRDGTLHNPRLVNSTRLEQQVSLQTATQTECELNFGDVPLSLDLNTSSFSNGFRFIGSGPTGDLGETEVELEIHCAGLNFRDVLISLGQIPNAEVWQEGAGVVTKVGKRCTRFKPGDRVAGFVPQPFQARTVFVDGNPVVHIPQGQSYAEAAGIPTSFLTAWFSLTEVARIKPGESVLIHSGAGGTGQALIQIALLYQAEIYTTVGTKEKQDFLMQRYPIPAERIFSSRSTSFASAIMQMTEGKGVDVVVNSLSGEGLVQSWECTSPYGRFVELGKKDILANSKLPMRQFLKNVTYSCFDLALLQQDRPHICRDALETVMSLMDQGKLSPQEPTHVYGVGEIEKAYRHMQSGKNFGKIVIEMRKSDIVKTLLKSKPNTSLDPDATYLVTGGLGGLGQSMLTWMVGRGARNLLLLSRSGGKGAEAQEFLNYLRAEGVNAQVRVCNVAEEDSLRAAIEDVASHMPPIKGCIQAAMVLQDVGFENMTYKDWETAVKPKAQGSWNLHNLLPRGLDFFLMLSSMNGVIGHVGQANYAAGNTFQDALAHHRVQCGENATSLDLGLFTFTGRVARDPRLLQIMLSVFPHQPITEPEFHALLDVYCSPTVCKEKRLPCQLSFGMRPHEGTSTKAYWLGKPMFRYMAQQRSSEGHRERQGQSINLPAAFRAAESMADATAAVTKALTVKLARTLSVEEGSLDENKALHQYGVDSLVAVELRTWFSKEVQADVATFDIIGRATITSLAGVATSRSKLPRGWS</sequence>
<dbReference type="SUPFAM" id="SSF53335">
    <property type="entry name" value="S-adenosyl-L-methionine-dependent methyltransferases"/>
    <property type="match status" value="1"/>
</dbReference>
<keyword evidence="6" id="KW-0511">Multifunctional enzyme</keyword>
<dbReference type="EMBL" id="AP024426">
    <property type="protein sequence ID" value="BCR96630.1"/>
    <property type="molecule type" value="Genomic_DNA"/>
</dbReference>
<keyword evidence="3" id="KW-0808">Transferase</keyword>
<dbReference type="InterPro" id="IPR001227">
    <property type="entry name" value="Ac_transferase_dom_sf"/>
</dbReference>
<dbReference type="PROSITE" id="PS52019">
    <property type="entry name" value="PKS_MFAS_DH"/>
    <property type="match status" value="1"/>
</dbReference>
<evidence type="ECO:0000256" key="2">
    <source>
        <dbReference type="ARBA" id="ARBA00022553"/>
    </source>
</evidence>
<dbReference type="InterPro" id="IPR014030">
    <property type="entry name" value="Ketoacyl_synth_N"/>
</dbReference>
<dbReference type="Pfam" id="PF08240">
    <property type="entry name" value="ADH_N"/>
    <property type="match status" value="1"/>
</dbReference>
<dbReference type="SUPFAM" id="SSF51735">
    <property type="entry name" value="NAD(P)-binding Rossmann-fold domains"/>
    <property type="match status" value="2"/>
</dbReference>
<dbReference type="PROSITE" id="PS52004">
    <property type="entry name" value="KS3_2"/>
    <property type="match status" value="1"/>
</dbReference>
<dbReference type="InterPro" id="IPR036736">
    <property type="entry name" value="ACP-like_sf"/>
</dbReference>
<dbReference type="Pfam" id="PF08242">
    <property type="entry name" value="Methyltransf_12"/>
    <property type="match status" value="1"/>
</dbReference>
<dbReference type="CDD" id="cd00833">
    <property type="entry name" value="PKS"/>
    <property type="match status" value="1"/>
</dbReference>
<dbReference type="InterPro" id="IPR018201">
    <property type="entry name" value="Ketoacyl_synth_AS"/>
</dbReference>
<dbReference type="SUPFAM" id="SSF52151">
    <property type="entry name" value="FabD/lysophospholipase-like"/>
    <property type="match status" value="1"/>
</dbReference>
<dbReference type="GO" id="GO:0006633">
    <property type="term" value="P:fatty acid biosynthetic process"/>
    <property type="evidence" value="ECO:0007669"/>
    <property type="project" value="InterPro"/>
</dbReference>
<dbReference type="SUPFAM" id="SSF55048">
    <property type="entry name" value="Probable ACP-binding domain of malonyl-CoA ACP transacylase"/>
    <property type="match status" value="1"/>
</dbReference>
<keyword evidence="2" id="KW-0597">Phosphoprotein</keyword>
<dbReference type="SMART" id="SM00823">
    <property type="entry name" value="PKS_PP"/>
    <property type="match status" value="1"/>
</dbReference>
<dbReference type="InterPro" id="IPR013154">
    <property type="entry name" value="ADH-like_N"/>
</dbReference>
<dbReference type="GeneID" id="64957955"/>
<evidence type="ECO:0000256" key="6">
    <source>
        <dbReference type="ARBA" id="ARBA00023268"/>
    </source>
</evidence>
<dbReference type="PANTHER" id="PTHR43775">
    <property type="entry name" value="FATTY ACID SYNTHASE"/>
    <property type="match status" value="1"/>
</dbReference>
<dbReference type="Pfam" id="PF14765">
    <property type="entry name" value="PS-DH"/>
    <property type="match status" value="1"/>
</dbReference>
<dbReference type="InterPro" id="IPR057326">
    <property type="entry name" value="KR_dom"/>
</dbReference>
<dbReference type="Pfam" id="PF23297">
    <property type="entry name" value="ACP_SdgA_C"/>
    <property type="match status" value="1"/>
</dbReference>
<dbReference type="Pfam" id="PF08659">
    <property type="entry name" value="KR"/>
    <property type="match status" value="1"/>
</dbReference>
<dbReference type="SUPFAM" id="SSF47336">
    <property type="entry name" value="ACP-like"/>
    <property type="match status" value="1"/>
</dbReference>
<dbReference type="SMART" id="SM00829">
    <property type="entry name" value="PKS_ER"/>
    <property type="match status" value="1"/>
</dbReference>
<dbReference type="Gene3D" id="3.40.366.10">
    <property type="entry name" value="Malonyl-Coenzyme A Acyl Carrier Protein, domain 2"/>
    <property type="match status" value="1"/>
</dbReference>
<feature type="compositionally biased region" description="Polar residues" evidence="8">
    <location>
        <begin position="271"/>
        <end position="288"/>
    </location>
</feature>
<dbReference type="GO" id="GO:0031177">
    <property type="term" value="F:phosphopantetheine binding"/>
    <property type="evidence" value="ECO:0007669"/>
    <property type="project" value="InterPro"/>
</dbReference>
<dbReference type="InterPro" id="IPR049551">
    <property type="entry name" value="PKS_DH_C"/>
</dbReference>
<evidence type="ECO:0000256" key="5">
    <source>
        <dbReference type="ARBA" id="ARBA00023002"/>
    </source>
</evidence>
<feature type="compositionally biased region" description="Polar residues" evidence="8">
    <location>
        <begin position="441"/>
        <end position="451"/>
    </location>
</feature>
<dbReference type="Pfam" id="PF16197">
    <property type="entry name" value="KAsynt_C_assoc"/>
    <property type="match status" value="1"/>
</dbReference>
<evidence type="ECO:0000313" key="10">
    <source>
        <dbReference type="Proteomes" id="UP000661280"/>
    </source>
</evidence>
<keyword evidence="5" id="KW-0560">Oxidoreductase</keyword>
<evidence type="ECO:0000256" key="1">
    <source>
        <dbReference type="ARBA" id="ARBA00022450"/>
    </source>
</evidence>
<dbReference type="GO" id="GO:1901336">
    <property type="term" value="P:lactone biosynthetic process"/>
    <property type="evidence" value="ECO:0007669"/>
    <property type="project" value="UniProtKB-ARBA"/>
</dbReference>
<evidence type="ECO:0000256" key="7">
    <source>
        <dbReference type="ARBA" id="ARBA00023315"/>
    </source>
</evidence>
<dbReference type="PANTHER" id="PTHR43775:SF29">
    <property type="entry name" value="ASPERFURANONE POLYKETIDE SYNTHASE AFOG-RELATED"/>
    <property type="match status" value="1"/>
</dbReference>
<keyword evidence="7" id="KW-0012">Acyltransferase</keyword>
<dbReference type="InterPro" id="IPR049900">
    <property type="entry name" value="PKS_mFAS_DH"/>
</dbReference>
<dbReference type="Gene3D" id="3.40.47.10">
    <property type="match status" value="1"/>
</dbReference>
<dbReference type="InterPro" id="IPR013968">
    <property type="entry name" value="PKS_KR"/>
</dbReference>
<dbReference type="Pfam" id="PF02801">
    <property type="entry name" value="Ketoacyl-synt_C"/>
    <property type="match status" value="1"/>
</dbReference>
<dbReference type="InterPro" id="IPR032821">
    <property type="entry name" value="PKS_assoc"/>
</dbReference>
<gene>
    <name evidence="9" type="ORF">AKAW2_21570A</name>
</gene>
<dbReference type="InterPro" id="IPR020841">
    <property type="entry name" value="PKS_Beta-ketoAc_synthase_dom"/>
</dbReference>
<dbReference type="GO" id="GO:0004315">
    <property type="term" value="F:3-oxoacyl-[acyl-carrier-protein] synthase activity"/>
    <property type="evidence" value="ECO:0007669"/>
    <property type="project" value="InterPro"/>
</dbReference>
<dbReference type="Pfam" id="PF21089">
    <property type="entry name" value="PKS_DH_N"/>
    <property type="match status" value="1"/>
</dbReference>
<dbReference type="FunFam" id="3.40.50.720:FF:000209">
    <property type="entry name" value="Polyketide synthase Pks12"/>
    <property type="match status" value="1"/>
</dbReference>
<proteinExistence type="predicted"/>
<dbReference type="InterPro" id="IPR049552">
    <property type="entry name" value="PKS_DH_N"/>
</dbReference>
<evidence type="ECO:0000313" key="9">
    <source>
        <dbReference type="EMBL" id="BCR96630.1"/>
    </source>
</evidence>
<evidence type="ECO:0000256" key="3">
    <source>
        <dbReference type="ARBA" id="ARBA00022679"/>
    </source>
</evidence>
<dbReference type="InterPro" id="IPR020807">
    <property type="entry name" value="PKS_DH"/>
</dbReference>
<dbReference type="Gene3D" id="3.90.180.10">
    <property type="entry name" value="Medium-chain alcohol dehydrogenases, catalytic domain"/>
    <property type="match status" value="1"/>
</dbReference>
<dbReference type="InterPro" id="IPR014031">
    <property type="entry name" value="Ketoacyl_synth_C"/>
</dbReference>
<protein>
    <submittedName>
        <fullName evidence="9">Type I iterative PKS</fullName>
    </submittedName>
</protein>
<dbReference type="CDD" id="cd05195">
    <property type="entry name" value="enoyl_red"/>
    <property type="match status" value="1"/>
</dbReference>
<dbReference type="SUPFAM" id="SSF50129">
    <property type="entry name" value="GroES-like"/>
    <property type="match status" value="1"/>
</dbReference>
<name>A0A7R7W5A4_ASPKA</name>
<keyword evidence="4" id="KW-0521">NADP</keyword>
<dbReference type="SMART" id="SM00827">
    <property type="entry name" value="PKS_AT"/>
    <property type="match status" value="1"/>
</dbReference>
<feature type="region of interest" description="Disordered" evidence="8">
    <location>
        <begin position="271"/>
        <end position="290"/>
    </location>
</feature>
<dbReference type="SMART" id="SM00826">
    <property type="entry name" value="PKS_DH"/>
    <property type="match status" value="1"/>
</dbReference>
<dbReference type="InterPro" id="IPR036291">
    <property type="entry name" value="NAD(P)-bd_dom_sf"/>
</dbReference>
<feature type="region of interest" description="Disordered" evidence="8">
    <location>
        <begin position="441"/>
        <end position="465"/>
    </location>
</feature>
<dbReference type="Gene3D" id="3.10.129.110">
    <property type="entry name" value="Polyketide synthase dehydratase"/>
    <property type="match status" value="1"/>
</dbReference>
<dbReference type="KEGG" id="aluc:AKAW2_21570A"/>
<keyword evidence="1" id="KW-0596">Phosphopantetheine</keyword>
<dbReference type="PROSITE" id="PS00012">
    <property type="entry name" value="PHOSPHOPANTETHEINE"/>
    <property type="match status" value="1"/>
</dbReference>
<dbReference type="InterPro" id="IPR016036">
    <property type="entry name" value="Malonyl_transacylase_ACP-bd"/>
</dbReference>
<organism evidence="9 10">
    <name type="scientific">Aspergillus kawachii</name>
    <name type="common">White koji mold</name>
    <name type="synonym">Aspergillus awamori var. kawachi</name>
    <dbReference type="NCBI Taxonomy" id="1069201"/>
    <lineage>
        <taxon>Eukaryota</taxon>
        <taxon>Fungi</taxon>
        <taxon>Dikarya</taxon>
        <taxon>Ascomycota</taxon>
        <taxon>Pezizomycotina</taxon>
        <taxon>Eurotiomycetes</taxon>
        <taxon>Eurotiomycetidae</taxon>
        <taxon>Eurotiales</taxon>
        <taxon>Aspergillaceae</taxon>
        <taxon>Aspergillus</taxon>
        <taxon>Aspergillus subgen. Circumdati</taxon>
    </lineage>
</organism>
<dbReference type="InterPro" id="IPR016035">
    <property type="entry name" value="Acyl_Trfase/lysoPLipase"/>
</dbReference>
<reference evidence="9" key="2">
    <citation type="submission" date="2021-02" db="EMBL/GenBank/DDBJ databases">
        <title>Aspergillus luchuensis mut. kawachii IFO 4304 genome sequence.</title>
        <authorList>
            <person name="Mori K."/>
            <person name="Kadooka C."/>
            <person name="Goto M."/>
            <person name="Futagami T."/>
        </authorList>
    </citation>
    <scope>NUCLEOTIDE SEQUENCE</scope>
    <source>
        <strain evidence="9">IFO 4308</strain>
    </source>
</reference>
<dbReference type="GO" id="GO:0004312">
    <property type="term" value="F:fatty acid synthase activity"/>
    <property type="evidence" value="ECO:0007669"/>
    <property type="project" value="TreeGrafter"/>
</dbReference>
<dbReference type="PROSITE" id="PS00606">
    <property type="entry name" value="KS3_1"/>
    <property type="match status" value="1"/>
</dbReference>
<dbReference type="Pfam" id="PF00698">
    <property type="entry name" value="Acyl_transf_1"/>
    <property type="match status" value="1"/>
</dbReference>
<evidence type="ECO:0000256" key="8">
    <source>
        <dbReference type="SAM" id="MobiDB-lite"/>
    </source>
</evidence>
<dbReference type="InterPro" id="IPR020806">
    <property type="entry name" value="PKS_PP-bd"/>
</dbReference>
<dbReference type="InterPro" id="IPR020843">
    <property type="entry name" value="ER"/>
</dbReference>
<dbReference type="GO" id="GO:0016491">
    <property type="term" value="F:oxidoreductase activity"/>
    <property type="evidence" value="ECO:0007669"/>
    <property type="project" value="UniProtKB-KW"/>
</dbReference>
<dbReference type="InterPro" id="IPR014043">
    <property type="entry name" value="Acyl_transferase_dom"/>
</dbReference>
<dbReference type="InterPro" id="IPR029063">
    <property type="entry name" value="SAM-dependent_MTases_sf"/>
</dbReference>
<dbReference type="PROSITE" id="PS50075">
    <property type="entry name" value="CARRIER"/>
    <property type="match status" value="1"/>
</dbReference>
<keyword evidence="10" id="KW-1185">Reference proteome</keyword>
<dbReference type="OrthoDB" id="329835at2759"/>
<reference evidence="9" key="1">
    <citation type="submission" date="2021-01" db="EMBL/GenBank/DDBJ databases">
        <authorList>
            <consortium name="Aspergillus luchuensis mut. kawachii IFO 4304 genome sequencing consortium"/>
            <person name="Kazuki M."/>
            <person name="Futagami T."/>
        </authorList>
    </citation>
    <scope>NUCLEOTIDE SEQUENCE</scope>
    <source>
        <strain evidence="9">IFO 4308</strain>
    </source>
</reference>
<dbReference type="InterPro" id="IPR042104">
    <property type="entry name" value="PKS_dehydratase_sf"/>
</dbReference>
<dbReference type="Gene3D" id="3.40.50.150">
    <property type="entry name" value="Vaccinia Virus protein VP39"/>
    <property type="match status" value="1"/>
</dbReference>
<dbReference type="Gene3D" id="3.40.50.720">
    <property type="entry name" value="NAD(P)-binding Rossmann-like Domain"/>
    <property type="match status" value="2"/>
</dbReference>
<dbReference type="InterPro" id="IPR006162">
    <property type="entry name" value="Ppantetheine_attach_site"/>
</dbReference>
<dbReference type="Gene3D" id="1.10.1200.10">
    <property type="entry name" value="ACP-like"/>
    <property type="match status" value="1"/>
</dbReference>
<dbReference type="GO" id="GO:0044550">
    <property type="term" value="P:secondary metabolite biosynthetic process"/>
    <property type="evidence" value="ECO:0007669"/>
    <property type="project" value="UniProtKB-ARBA"/>
</dbReference>
<dbReference type="InterPro" id="IPR016039">
    <property type="entry name" value="Thiolase-like"/>
</dbReference>
<dbReference type="InterPro" id="IPR009081">
    <property type="entry name" value="PP-bd_ACP"/>
</dbReference>
<dbReference type="InterPro" id="IPR013217">
    <property type="entry name" value="Methyltransf_12"/>
</dbReference>
<dbReference type="RefSeq" id="XP_041540396.1">
    <property type="nucleotide sequence ID" value="XM_041686408.1"/>
</dbReference>
<accession>A0A7R7W5A4</accession>
<dbReference type="Pfam" id="PF00109">
    <property type="entry name" value="ketoacyl-synt"/>
    <property type="match status" value="1"/>
</dbReference>
<dbReference type="InterPro" id="IPR011032">
    <property type="entry name" value="GroES-like_sf"/>
</dbReference>
<dbReference type="Pfam" id="PF13602">
    <property type="entry name" value="ADH_zinc_N_2"/>
    <property type="match status" value="1"/>
</dbReference>
<dbReference type="Proteomes" id="UP000661280">
    <property type="component" value="Chromosome 2"/>
</dbReference>
<dbReference type="SMART" id="SM00822">
    <property type="entry name" value="PKS_KR"/>
    <property type="match status" value="1"/>
</dbReference>
<dbReference type="SUPFAM" id="SSF53901">
    <property type="entry name" value="Thiolase-like"/>
    <property type="match status" value="1"/>
</dbReference>
<dbReference type="InterPro" id="IPR050091">
    <property type="entry name" value="PKS_NRPS_Biosynth_Enz"/>
</dbReference>
<evidence type="ECO:0000256" key="4">
    <source>
        <dbReference type="ARBA" id="ARBA00022857"/>
    </source>
</evidence>
<dbReference type="SMART" id="SM00825">
    <property type="entry name" value="PKS_KS"/>
    <property type="match status" value="1"/>
</dbReference>